<feature type="compositionally biased region" description="Polar residues" evidence="1">
    <location>
        <begin position="43"/>
        <end position="54"/>
    </location>
</feature>
<feature type="compositionally biased region" description="Basic and acidic residues" evidence="1">
    <location>
        <begin position="125"/>
        <end position="136"/>
    </location>
</feature>
<evidence type="ECO:0000313" key="2">
    <source>
        <dbReference type="EMBL" id="KAJ5329892.1"/>
    </source>
</evidence>
<evidence type="ECO:0000256" key="1">
    <source>
        <dbReference type="SAM" id="MobiDB-lite"/>
    </source>
</evidence>
<proteinExistence type="predicted"/>
<feature type="compositionally biased region" description="Basic and acidic residues" evidence="1">
    <location>
        <begin position="311"/>
        <end position="321"/>
    </location>
</feature>
<feature type="region of interest" description="Disordered" evidence="1">
    <location>
        <begin position="100"/>
        <end position="183"/>
    </location>
</feature>
<feature type="region of interest" description="Disordered" evidence="1">
    <location>
        <begin position="23"/>
        <end position="73"/>
    </location>
</feature>
<dbReference type="AlphaFoldDB" id="A0A9W9Q9X5"/>
<dbReference type="EMBL" id="JAPZBQ010000005">
    <property type="protein sequence ID" value="KAJ5329892.1"/>
    <property type="molecule type" value="Genomic_DNA"/>
</dbReference>
<feature type="compositionally biased region" description="Basic and acidic residues" evidence="1">
    <location>
        <begin position="57"/>
        <end position="72"/>
    </location>
</feature>
<reference evidence="2" key="2">
    <citation type="journal article" date="2023" name="IMA Fungus">
        <title>Comparative genomic study of the Penicillium genus elucidates a diverse pangenome and 15 lateral gene transfer events.</title>
        <authorList>
            <person name="Petersen C."/>
            <person name="Sorensen T."/>
            <person name="Nielsen M.R."/>
            <person name="Sondergaard T.E."/>
            <person name="Sorensen J.L."/>
            <person name="Fitzpatrick D.A."/>
            <person name="Frisvad J.C."/>
            <person name="Nielsen K.L."/>
        </authorList>
    </citation>
    <scope>NUCLEOTIDE SEQUENCE</scope>
    <source>
        <strain evidence="2">IBT 35673</strain>
    </source>
</reference>
<accession>A0A9W9Q9X5</accession>
<organism evidence="2 3">
    <name type="scientific">Penicillium brevicompactum</name>
    <dbReference type="NCBI Taxonomy" id="5074"/>
    <lineage>
        <taxon>Eukaryota</taxon>
        <taxon>Fungi</taxon>
        <taxon>Dikarya</taxon>
        <taxon>Ascomycota</taxon>
        <taxon>Pezizomycotina</taxon>
        <taxon>Eurotiomycetes</taxon>
        <taxon>Eurotiomycetidae</taxon>
        <taxon>Eurotiales</taxon>
        <taxon>Aspergillaceae</taxon>
        <taxon>Penicillium</taxon>
    </lineage>
</organism>
<name>A0A9W9Q9X5_PENBR</name>
<feature type="region of interest" description="Disordered" evidence="1">
    <location>
        <begin position="308"/>
        <end position="360"/>
    </location>
</feature>
<protein>
    <submittedName>
        <fullName evidence="2">Uncharacterized protein</fullName>
    </submittedName>
</protein>
<dbReference type="Proteomes" id="UP001147695">
    <property type="component" value="Unassembled WGS sequence"/>
</dbReference>
<feature type="compositionally biased region" description="Basic and acidic residues" evidence="1">
    <location>
        <begin position="341"/>
        <end position="353"/>
    </location>
</feature>
<gene>
    <name evidence="2" type="ORF">N7452_010282</name>
</gene>
<comment type="caution">
    <text evidence="2">The sequence shown here is derived from an EMBL/GenBank/DDBJ whole genome shotgun (WGS) entry which is preliminary data.</text>
</comment>
<evidence type="ECO:0000313" key="3">
    <source>
        <dbReference type="Proteomes" id="UP001147695"/>
    </source>
</evidence>
<reference evidence="2" key="1">
    <citation type="submission" date="2022-12" db="EMBL/GenBank/DDBJ databases">
        <authorList>
            <person name="Petersen C."/>
        </authorList>
    </citation>
    <scope>NUCLEOTIDE SEQUENCE</scope>
    <source>
        <strain evidence="2">IBT 35673</strain>
    </source>
</reference>
<sequence>MDPMANSCFNTQDSTPEIAITSSQHTLVPRPPGVFNPFAGLAGTNSATRKSSLPNDELDRASSPCEDKDTRAPRTYASEWRDLLRDDERSLVFYLNNIPASDRKQPPQTGLCYDDPDSSSYYGSKKGEPPDSHTCEDPDQDPDQDPDREPGIQSILPTSPDPETLTQTPSFGELLESIPPSPIGPSSTVDEWGFIYSHRALRQDSLINDAQANLSTLDISGLASTTDTLIDTAPRSPTDSSPDAEHFPKIDRSRSCSSFLGFHLLQIQPVHPEVTPYCANPVNFSRPYLPPNYDPVLEFVRPRHTFSTDSGYRKRDREPRVYRNTPLRISSSPDSPPTAEPPKEEPLKEEPPKKKPQRRFNCGIGDFKALCLWVWDLGQSFRY</sequence>